<feature type="region of interest" description="Disordered" evidence="1">
    <location>
        <begin position="89"/>
        <end position="123"/>
    </location>
</feature>
<protein>
    <submittedName>
        <fullName evidence="2">Uncharacterized protein</fullName>
    </submittedName>
</protein>
<dbReference type="AlphaFoldDB" id="A0AA41WDK0"/>
<gene>
    <name evidence="2" type="ORF">NET02_05375</name>
</gene>
<proteinExistence type="predicted"/>
<dbReference type="EMBL" id="JAMSLR010000003">
    <property type="protein sequence ID" value="MCM8748569.1"/>
    <property type="molecule type" value="Genomic_DNA"/>
</dbReference>
<dbReference type="RefSeq" id="WP_284056351.1">
    <property type="nucleotide sequence ID" value="NZ_JAMSLR010000003.1"/>
</dbReference>
<accession>A0AA41WDK0</accession>
<sequence length="123" mass="13624">MPERKLYIWLDSDPLAHPPDRTIEDVPGRADLDLVAEALAAGRLGTLLPTKLAISPHRRPETPAGYRTVDLTRLLRDYRIPYRVRFELTGRSPLGGPRDAGDNQPSKSRTRGRAAGASDTERA</sequence>
<name>A0AA41WDK0_9BACT</name>
<keyword evidence="3" id="KW-1185">Reference proteome</keyword>
<evidence type="ECO:0000313" key="2">
    <source>
        <dbReference type="EMBL" id="MCM8748569.1"/>
    </source>
</evidence>
<evidence type="ECO:0000256" key="1">
    <source>
        <dbReference type="SAM" id="MobiDB-lite"/>
    </source>
</evidence>
<organism evidence="2 3">
    <name type="scientific">Thermalbibacter longus</name>
    <dbReference type="NCBI Taxonomy" id="2951981"/>
    <lineage>
        <taxon>Bacteria</taxon>
        <taxon>Pseudomonadati</taxon>
        <taxon>Thermomicrobiota</taxon>
        <taxon>Thermomicrobia</taxon>
        <taxon>Thermomicrobiales</taxon>
        <taxon>Thermomicrobiaceae</taxon>
        <taxon>Thermalbibacter</taxon>
    </lineage>
</organism>
<reference evidence="2" key="1">
    <citation type="submission" date="2022-06" db="EMBL/GenBank/DDBJ databases">
        <title>CFH 74404 Thermomicrobiaceae sp.</title>
        <authorList>
            <person name="Ming H."/>
            <person name="Li W.-J."/>
            <person name="Zhao Z."/>
        </authorList>
    </citation>
    <scope>NUCLEOTIDE SEQUENCE</scope>
    <source>
        <strain evidence="2">CFH 74404</strain>
    </source>
</reference>
<dbReference type="Proteomes" id="UP001165306">
    <property type="component" value="Unassembled WGS sequence"/>
</dbReference>
<comment type="caution">
    <text evidence="2">The sequence shown here is derived from an EMBL/GenBank/DDBJ whole genome shotgun (WGS) entry which is preliminary data.</text>
</comment>
<evidence type="ECO:0000313" key="3">
    <source>
        <dbReference type="Proteomes" id="UP001165306"/>
    </source>
</evidence>